<dbReference type="Gene3D" id="3.90.226.30">
    <property type="match status" value="1"/>
</dbReference>
<dbReference type="Gene3D" id="3.40.50.11440">
    <property type="match status" value="1"/>
</dbReference>
<dbReference type="InterPro" id="IPR048068">
    <property type="entry name" value="LarA-like"/>
</dbReference>
<proteinExistence type="predicted"/>
<evidence type="ECO:0000259" key="2">
    <source>
        <dbReference type="Pfam" id="PF21113"/>
    </source>
</evidence>
<accession>A0A7K4AGW9</accession>
<dbReference type="EMBL" id="JAAYUN010000070">
    <property type="protein sequence ID" value="NLJ22241.1"/>
    <property type="molecule type" value="Genomic_DNA"/>
</dbReference>
<dbReference type="OMA" id="VHEDMMD"/>
<evidence type="ECO:0000259" key="1">
    <source>
        <dbReference type="Pfam" id="PF09861"/>
    </source>
</evidence>
<evidence type="ECO:0000313" key="3">
    <source>
        <dbReference type="EMBL" id="NLJ22241.1"/>
    </source>
</evidence>
<dbReference type="NCBIfam" id="NF033504">
    <property type="entry name" value="Ni_dep_LarA"/>
    <property type="match status" value="1"/>
</dbReference>
<organism evidence="3 4">
    <name type="scientific">Methanothrix soehngenii</name>
    <name type="common">Methanosaeta concilii</name>
    <dbReference type="NCBI Taxonomy" id="2223"/>
    <lineage>
        <taxon>Archaea</taxon>
        <taxon>Methanobacteriati</taxon>
        <taxon>Methanobacteriota</taxon>
        <taxon>Stenosarchaea group</taxon>
        <taxon>Methanomicrobia</taxon>
        <taxon>Methanotrichales</taxon>
        <taxon>Methanotrichaceae</taxon>
        <taxon>Methanothrix</taxon>
    </lineage>
</organism>
<dbReference type="Pfam" id="PF09861">
    <property type="entry name" value="Lar_N"/>
    <property type="match status" value="1"/>
</dbReference>
<comment type="caution">
    <text evidence="3">The sequence shown here is derived from an EMBL/GenBank/DDBJ whole genome shotgun (WGS) entry which is preliminary data.</text>
</comment>
<feature type="domain" description="Lactate racemase C-terminal" evidence="2">
    <location>
        <begin position="262"/>
        <end position="400"/>
    </location>
</feature>
<dbReference type="InterPro" id="IPR018657">
    <property type="entry name" value="LarA-like_N"/>
</dbReference>
<reference evidence="3 4" key="1">
    <citation type="journal article" date="2020" name="Biotechnol. Biofuels">
        <title>New insights from the biogas microbiome by comprehensive genome-resolved metagenomics of nearly 1600 species originating from multiple anaerobic digesters.</title>
        <authorList>
            <person name="Campanaro S."/>
            <person name="Treu L."/>
            <person name="Rodriguez-R L.M."/>
            <person name="Kovalovszki A."/>
            <person name="Ziels R.M."/>
            <person name="Maus I."/>
            <person name="Zhu X."/>
            <person name="Kougias P.G."/>
            <person name="Basile A."/>
            <person name="Luo G."/>
            <person name="Schluter A."/>
            <person name="Konstantinidis K.T."/>
            <person name="Angelidaki I."/>
        </authorList>
    </citation>
    <scope>NUCLEOTIDE SEQUENCE [LARGE SCALE GENOMIC DNA]</scope>
    <source>
        <strain evidence="3">AS27yjCOA_157</strain>
    </source>
</reference>
<dbReference type="InterPro" id="IPR043166">
    <property type="entry name" value="LarA-like_C"/>
</dbReference>
<dbReference type="RefSeq" id="WP_013718066.1">
    <property type="nucleotide sequence ID" value="NZ_DAONXH010000017.1"/>
</dbReference>
<dbReference type="Proteomes" id="UP000544742">
    <property type="component" value="Unassembled WGS sequence"/>
</dbReference>
<dbReference type="PANTHER" id="PTHR33171">
    <property type="entry name" value="LAR_N DOMAIN-CONTAINING PROTEIN"/>
    <property type="match status" value="1"/>
</dbReference>
<dbReference type="InterPro" id="IPR047926">
    <property type="entry name" value="Ni_dep_LarA"/>
</dbReference>
<dbReference type="Pfam" id="PF21113">
    <property type="entry name" value="LarA_C"/>
    <property type="match status" value="1"/>
</dbReference>
<evidence type="ECO:0000313" key="4">
    <source>
        <dbReference type="Proteomes" id="UP000544742"/>
    </source>
</evidence>
<dbReference type="AlphaFoldDB" id="A0A7K4AGW9"/>
<dbReference type="InterPro" id="IPR048520">
    <property type="entry name" value="LarA_C"/>
</dbReference>
<feature type="domain" description="LarA-like N-terminal" evidence="1">
    <location>
        <begin position="12"/>
        <end position="201"/>
    </location>
</feature>
<sequence>MKPNNNTIKLNYGQGCLDLLAGEEAKVVLPQELPPAGSGEVERSLDQAVGRRLEDFAGARSASILVSDITRPAPSHLMLPPLVKRIRELGIRSLFVVFALGTHRRMTVAEEEYLLKDCICLPHVQHDSKGCVPLGWTERGTPVEVLEAVASSDLIVATGNIEYHYYAGFSGGAKAILPGVSSEPSVVRNHELMRDPAATTGNLKSPVRLDMEDAARIADLDFILNTVLNSQKEIVLSTAGDFIKAHRVGAAAVDRMYRRYVEPAEIVVSCAGGRPKDLNLFQAQKALDNAKNAALPGGTIILLAECCEGLGHPAFERWACEASSAEDCWERFGREYEFGGHKAAFLARESMEHHLILVSSMPRDKVEMCFMNPAKTLDEALAMAKARQGKDARMLVMPYGNLTLAVGKRASAHGSWP</sequence>
<gene>
    <name evidence="3" type="primary">larA</name>
    <name evidence="3" type="ORF">GX426_03935</name>
</gene>
<name>A0A7K4AGW9_METSH</name>
<protein>
    <submittedName>
        <fullName evidence="3">Nickel-dependent lactate racemase</fullName>
    </submittedName>
</protein>
<dbReference type="GeneID" id="10459895"/>
<dbReference type="PANTHER" id="PTHR33171:SF17">
    <property type="entry name" value="LARA-LIKE N-TERMINAL DOMAIN-CONTAINING PROTEIN"/>
    <property type="match status" value="1"/>
</dbReference>
<dbReference type="GO" id="GO:0050043">
    <property type="term" value="F:lactate racemase activity"/>
    <property type="evidence" value="ECO:0007669"/>
    <property type="project" value="InterPro"/>
</dbReference>